<dbReference type="AlphaFoldDB" id="A0A392Q7U3"/>
<comment type="caution">
    <text evidence="1">The sequence shown here is derived from an EMBL/GenBank/DDBJ whole genome shotgun (WGS) entry which is preliminary data.</text>
</comment>
<dbReference type="EMBL" id="LXQA010117414">
    <property type="protein sequence ID" value="MCI19962.1"/>
    <property type="molecule type" value="Genomic_DNA"/>
</dbReference>
<evidence type="ECO:0000313" key="1">
    <source>
        <dbReference type="EMBL" id="MCI19962.1"/>
    </source>
</evidence>
<organism evidence="1 2">
    <name type="scientific">Trifolium medium</name>
    <dbReference type="NCBI Taxonomy" id="97028"/>
    <lineage>
        <taxon>Eukaryota</taxon>
        <taxon>Viridiplantae</taxon>
        <taxon>Streptophyta</taxon>
        <taxon>Embryophyta</taxon>
        <taxon>Tracheophyta</taxon>
        <taxon>Spermatophyta</taxon>
        <taxon>Magnoliopsida</taxon>
        <taxon>eudicotyledons</taxon>
        <taxon>Gunneridae</taxon>
        <taxon>Pentapetalae</taxon>
        <taxon>rosids</taxon>
        <taxon>fabids</taxon>
        <taxon>Fabales</taxon>
        <taxon>Fabaceae</taxon>
        <taxon>Papilionoideae</taxon>
        <taxon>50 kb inversion clade</taxon>
        <taxon>NPAAA clade</taxon>
        <taxon>Hologalegina</taxon>
        <taxon>IRL clade</taxon>
        <taxon>Trifolieae</taxon>
        <taxon>Trifolium</taxon>
    </lineage>
</organism>
<keyword evidence="2" id="KW-1185">Reference proteome</keyword>
<proteinExistence type="predicted"/>
<dbReference type="Proteomes" id="UP000265520">
    <property type="component" value="Unassembled WGS sequence"/>
</dbReference>
<sequence>MRDVASPIPQFTTSLCNHIQRRRRSRSSLVERQILVSVSIQVLPIGADSLKS</sequence>
<evidence type="ECO:0000313" key="2">
    <source>
        <dbReference type="Proteomes" id="UP000265520"/>
    </source>
</evidence>
<accession>A0A392Q7U3</accession>
<feature type="non-terminal residue" evidence="1">
    <location>
        <position position="52"/>
    </location>
</feature>
<protein>
    <submittedName>
        <fullName evidence="1">Uncharacterized protein</fullName>
    </submittedName>
</protein>
<name>A0A392Q7U3_9FABA</name>
<reference evidence="1 2" key="1">
    <citation type="journal article" date="2018" name="Front. Plant Sci.">
        <title>Red Clover (Trifolium pratense) and Zigzag Clover (T. medium) - A Picture of Genomic Similarities and Differences.</title>
        <authorList>
            <person name="Dluhosova J."/>
            <person name="Istvanek J."/>
            <person name="Nedelnik J."/>
            <person name="Repkova J."/>
        </authorList>
    </citation>
    <scope>NUCLEOTIDE SEQUENCE [LARGE SCALE GENOMIC DNA]</scope>
    <source>
        <strain evidence="2">cv. 10/8</strain>
        <tissue evidence="1">Leaf</tissue>
    </source>
</reference>